<accession>A0A0F7P783</accession>
<dbReference type="AlphaFoldDB" id="A0A0F7P783"/>
<dbReference type="Proteomes" id="UP000069906">
    <property type="component" value="Chromosome"/>
</dbReference>
<evidence type="ECO:0000256" key="1">
    <source>
        <dbReference type="ARBA" id="ARBA00008791"/>
    </source>
</evidence>
<evidence type="ECO:0000313" key="5">
    <source>
        <dbReference type="Proteomes" id="UP000060390"/>
    </source>
</evidence>
<dbReference type="SUPFAM" id="SSF52402">
    <property type="entry name" value="Adenine nucleotide alpha hydrolases-like"/>
    <property type="match status" value="1"/>
</dbReference>
<dbReference type="HOGENOM" id="CLU_049301_16_2_2"/>
<name>A0A0F7P783_9EURY</name>
<dbReference type="GeneID" id="26009418"/>
<reference evidence="4 5" key="3">
    <citation type="journal article" date="2016" name="Stand. Genomic Sci.">
        <title>Complete genome sequence of 'Halanaeroarchaeum sulfurireducens' M27-SA2, a sulfur-reducing and acetate-oxidizing haloarchaeon from the deep-sea hypersaline anoxic lake Medee.</title>
        <authorList>
            <person name="Messina E."/>
            <person name="Sorokin D.Y."/>
            <person name="Kublanov I.V."/>
            <person name="Toshchakov S."/>
            <person name="Lopatina A."/>
            <person name="Arcadi E."/>
            <person name="Smedile F."/>
            <person name="La Spada G."/>
            <person name="La Cono V."/>
            <person name="Yakimov M.M."/>
        </authorList>
    </citation>
    <scope>NUCLEOTIDE SEQUENCE [LARGE SCALE GENOMIC DNA]</scope>
    <source>
        <strain evidence="4 5">M27-SA2</strain>
    </source>
</reference>
<dbReference type="InterPro" id="IPR014729">
    <property type="entry name" value="Rossmann-like_a/b/a_fold"/>
</dbReference>
<dbReference type="PANTHER" id="PTHR46268">
    <property type="entry name" value="STRESS RESPONSE PROTEIN NHAX"/>
    <property type="match status" value="1"/>
</dbReference>
<proteinExistence type="inferred from homology"/>
<dbReference type="EMBL" id="CP011564">
    <property type="protein sequence ID" value="ALG80959.1"/>
    <property type="molecule type" value="Genomic_DNA"/>
</dbReference>
<dbReference type="OrthoDB" id="14880at2157"/>
<dbReference type="PANTHER" id="PTHR46268:SF6">
    <property type="entry name" value="UNIVERSAL STRESS PROTEIN UP12"/>
    <property type="match status" value="1"/>
</dbReference>
<evidence type="ECO:0000313" key="3">
    <source>
        <dbReference type="EMBL" id="AKH96557.1"/>
    </source>
</evidence>
<feature type="domain" description="UspA" evidence="2">
    <location>
        <begin position="10"/>
        <end position="138"/>
    </location>
</feature>
<comment type="similarity">
    <text evidence="1">Belongs to the universal stress protein A family.</text>
</comment>
<dbReference type="Pfam" id="PF00582">
    <property type="entry name" value="Usp"/>
    <property type="match status" value="1"/>
</dbReference>
<dbReference type="PRINTS" id="PR01438">
    <property type="entry name" value="UNVRSLSTRESS"/>
</dbReference>
<dbReference type="Proteomes" id="UP000060390">
    <property type="component" value="Chromosome"/>
</dbReference>
<reference evidence="3 6" key="1">
    <citation type="journal article" date="2015" name="ISME J.">
        <title>Elemental sulfur and acetate can support life of a novel strictly anaerobic haloarchaeon.</title>
        <authorList>
            <person name="Sorokin D.Y."/>
            <person name="Kublanov I.V."/>
            <person name="Gavrilov S.N."/>
            <person name="Rojo D."/>
            <person name="Roman P."/>
            <person name="Golyshin P.N."/>
            <person name="Slepak V.Z."/>
            <person name="Smedile F."/>
            <person name="Ferrer M."/>
            <person name="Messina E."/>
            <person name="La Cono V."/>
            <person name="Yakimov M.M."/>
        </authorList>
    </citation>
    <scope>NUCLEOTIDE SEQUENCE [LARGE SCALE GENOMIC DNA]</scope>
    <source>
        <strain evidence="3 6">HSR2</strain>
    </source>
</reference>
<dbReference type="InterPro" id="IPR006016">
    <property type="entry name" value="UspA"/>
</dbReference>
<reference evidence="5" key="2">
    <citation type="submission" date="2015-05" db="EMBL/GenBank/DDBJ databases">
        <title>Complete genome sequence of Halanaeroarchaeum sulfurireducens type strain M27-SA2, a sulfate-reducer haloarchaeon from marine anoxic lake Medee.</title>
        <authorList>
            <person name="Messina E."/>
            <person name="Kublanov I.V."/>
            <person name="Toshchakov S."/>
            <person name="Arcadi E."/>
            <person name="La Spada G."/>
            <person name="La Cono V."/>
            <person name="Yakimov M.M."/>
        </authorList>
    </citation>
    <scope>NUCLEOTIDE SEQUENCE [LARGE SCALE GENOMIC DNA]</scope>
    <source>
        <strain evidence="5">M27-SA2</strain>
    </source>
</reference>
<sequence length="138" mass="14785">MPGSPRDLDAILAPIDGSDCSFRALEFATGMAAQYDATLDVVHVTDEESAATDDLRTRARTLLDAAAIPTDLEVVEELDLEFRPAEQVGKTVLHLVTDRGYDHVVMGHHGSGTFERALIGSAAETVVEADRVPVTIVP</sequence>
<organism evidence="3 6">
    <name type="scientific">Halanaeroarchaeum sulfurireducens</name>
    <dbReference type="NCBI Taxonomy" id="1604004"/>
    <lineage>
        <taxon>Archaea</taxon>
        <taxon>Methanobacteriati</taxon>
        <taxon>Methanobacteriota</taxon>
        <taxon>Stenosarchaea group</taxon>
        <taxon>Halobacteria</taxon>
        <taxon>Halobacteriales</taxon>
        <taxon>Halobacteriaceae</taxon>
        <taxon>Halanaeroarchaeum</taxon>
    </lineage>
</organism>
<dbReference type="KEGG" id="hsu:HLASF_0043"/>
<evidence type="ECO:0000313" key="6">
    <source>
        <dbReference type="Proteomes" id="UP000069906"/>
    </source>
</evidence>
<dbReference type="EMBL" id="CP008874">
    <property type="protein sequence ID" value="AKH96557.1"/>
    <property type="molecule type" value="Genomic_DNA"/>
</dbReference>
<evidence type="ECO:0000259" key="2">
    <source>
        <dbReference type="Pfam" id="PF00582"/>
    </source>
</evidence>
<dbReference type="InterPro" id="IPR006015">
    <property type="entry name" value="Universal_stress_UspA"/>
</dbReference>
<dbReference type="CDD" id="cd00293">
    <property type="entry name" value="USP-like"/>
    <property type="match status" value="1"/>
</dbReference>
<evidence type="ECO:0000313" key="4">
    <source>
        <dbReference type="EMBL" id="ALG80959.1"/>
    </source>
</evidence>
<protein>
    <submittedName>
        <fullName evidence="3">UspA domain-containing protein</fullName>
    </submittedName>
</protein>
<dbReference type="RefSeq" id="WP_050047410.1">
    <property type="nucleotide sequence ID" value="NZ_CP008874.1"/>
</dbReference>
<dbReference type="KEGG" id="hsf:HLASA_0043"/>
<gene>
    <name evidence="3" type="primary">uspA2</name>
    <name evidence="4" type="ORF">HLASA_0043</name>
    <name evidence="3" type="ORF">HLASF_0043</name>
</gene>
<keyword evidence="6" id="KW-1185">Reference proteome</keyword>
<dbReference type="Gene3D" id="3.40.50.620">
    <property type="entry name" value="HUPs"/>
    <property type="match status" value="1"/>
</dbReference>
<dbReference type="STRING" id="1604004.HLASA_0043"/>